<dbReference type="PANTHER" id="PTHR23037">
    <property type="entry name" value="CYTOKINE RECEPTOR"/>
    <property type="match status" value="1"/>
</dbReference>
<feature type="compositionally biased region" description="Pro residues" evidence="9">
    <location>
        <begin position="557"/>
        <end position="574"/>
    </location>
</feature>
<accession>A0A493T0S0</accession>
<dbReference type="SUPFAM" id="SSF49265">
    <property type="entry name" value="Fibronectin type III"/>
    <property type="match status" value="3"/>
</dbReference>
<organism evidence="12 13">
    <name type="scientific">Anas platyrhynchos platyrhynchos</name>
    <name type="common">Northern mallard</name>
    <dbReference type="NCBI Taxonomy" id="8840"/>
    <lineage>
        <taxon>Eukaryota</taxon>
        <taxon>Metazoa</taxon>
        <taxon>Chordata</taxon>
        <taxon>Craniata</taxon>
        <taxon>Vertebrata</taxon>
        <taxon>Euteleostomi</taxon>
        <taxon>Archelosauria</taxon>
        <taxon>Archosauria</taxon>
        <taxon>Dinosauria</taxon>
        <taxon>Saurischia</taxon>
        <taxon>Theropoda</taxon>
        <taxon>Coelurosauria</taxon>
        <taxon>Aves</taxon>
        <taxon>Neognathae</taxon>
        <taxon>Galloanserae</taxon>
        <taxon>Anseriformes</taxon>
        <taxon>Anatidae</taxon>
        <taxon>Anatinae</taxon>
        <taxon>Anas</taxon>
    </lineage>
</organism>
<dbReference type="InterPro" id="IPR015152">
    <property type="entry name" value="Growth/epo_recpt_lig-bind"/>
</dbReference>
<dbReference type="Ensembl" id="ENSAPLT00000039842.1">
    <property type="protein sequence ID" value="ENSAPLP00000019313.1"/>
    <property type="gene ID" value="ENSAPLG00000030907.1"/>
</dbReference>
<feature type="region of interest" description="Disordered" evidence="9">
    <location>
        <begin position="701"/>
        <end position="753"/>
    </location>
</feature>
<feature type="region of interest" description="Disordered" evidence="9">
    <location>
        <begin position="599"/>
        <end position="686"/>
    </location>
</feature>
<dbReference type="CDD" id="cd00063">
    <property type="entry name" value="FN3"/>
    <property type="match status" value="2"/>
</dbReference>
<feature type="domain" description="Fibronectin type-III" evidence="11">
    <location>
        <begin position="377"/>
        <end position="475"/>
    </location>
</feature>
<dbReference type="InterPro" id="IPR036116">
    <property type="entry name" value="FN3_sf"/>
</dbReference>
<feature type="compositionally biased region" description="Pro residues" evidence="9">
    <location>
        <begin position="733"/>
        <end position="742"/>
    </location>
</feature>
<evidence type="ECO:0000256" key="3">
    <source>
        <dbReference type="ARBA" id="ARBA00022692"/>
    </source>
</evidence>
<dbReference type="PROSITE" id="PS01352">
    <property type="entry name" value="HEMATOPO_REC_L_F1"/>
    <property type="match status" value="1"/>
</dbReference>
<evidence type="ECO:0000259" key="11">
    <source>
        <dbReference type="PROSITE" id="PS50853"/>
    </source>
</evidence>
<dbReference type="Pfam" id="PF00041">
    <property type="entry name" value="fn3"/>
    <property type="match status" value="1"/>
</dbReference>
<keyword evidence="3" id="KW-0812">Transmembrane</keyword>
<dbReference type="PROSITE" id="PS50853">
    <property type="entry name" value="FN3"/>
    <property type="match status" value="2"/>
</dbReference>
<dbReference type="InterPro" id="IPR003528">
    <property type="entry name" value="Long_hematopoietin_rcpt_CS"/>
</dbReference>
<evidence type="ECO:0000256" key="7">
    <source>
        <dbReference type="ARBA" id="ARBA00023170"/>
    </source>
</evidence>
<dbReference type="GO" id="GO:0009897">
    <property type="term" value="C:external side of plasma membrane"/>
    <property type="evidence" value="ECO:0007669"/>
    <property type="project" value="TreeGrafter"/>
</dbReference>
<dbReference type="AlphaFoldDB" id="A0A493T0S0"/>
<feature type="region of interest" description="Disordered" evidence="9">
    <location>
        <begin position="793"/>
        <end position="828"/>
    </location>
</feature>
<keyword evidence="7" id="KW-0675">Receptor</keyword>
<feature type="compositionally biased region" description="Gly residues" evidence="9">
    <location>
        <begin position="816"/>
        <end position="828"/>
    </location>
</feature>
<proteinExistence type="inferred from homology"/>
<comment type="subcellular location">
    <subcellularLocation>
        <location evidence="1">Membrane</location>
        <topology evidence="1">Single-pass type I membrane protein</topology>
    </subcellularLocation>
</comment>
<dbReference type="SMART" id="SM00060">
    <property type="entry name" value="FN3"/>
    <property type="match status" value="2"/>
</dbReference>
<dbReference type="Proteomes" id="UP000016666">
    <property type="component" value="Chromosome 8"/>
</dbReference>
<evidence type="ECO:0000256" key="2">
    <source>
        <dbReference type="ARBA" id="ARBA00007885"/>
    </source>
</evidence>
<dbReference type="Pfam" id="PF09067">
    <property type="entry name" value="EpoR_lig-bind"/>
    <property type="match status" value="1"/>
</dbReference>
<dbReference type="InterPro" id="IPR013783">
    <property type="entry name" value="Ig-like_fold"/>
</dbReference>
<feature type="region of interest" description="Disordered" evidence="9">
    <location>
        <begin position="543"/>
        <end position="581"/>
    </location>
</feature>
<reference evidence="12" key="2">
    <citation type="submission" date="2025-08" db="UniProtKB">
        <authorList>
            <consortium name="Ensembl"/>
        </authorList>
    </citation>
    <scope>IDENTIFICATION</scope>
</reference>
<evidence type="ECO:0000256" key="10">
    <source>
        <dbReference type="SAM" id="SignalP"/>
    </source>
</evidence>
<feature type="domain" description="Fibronectin type-III" evidence="11">
    <location>
        <begin position="142"/>
        <end position="273"/>
    </location>
</feature>
<feature type="compositionally biased region" description="Low complexity" evidence="9">
    <location>
        <begin position="646"/>
        <end position="676"/>
    </location>
</feature>
<keyword evidence="4 10" id="KW-0732">Signal</keyword>
<dbReference type="STRING" id="8840.ENSAPLP00000019313"/>
<feature type="compositionally biased region" description="Gly residues" evidence="9">
    <location>
        <begin position="482"/>
        <end position="495"/>
    </location>
</feature>
<dbReference type="GO" id="GO:0004896">
    <property type="term" value="F:cytokine receptor activity"/>
    <property type="evidence" value="ECO:0007669"/>
    <property type="project" value="InterPro"/>
</dbReference>
<reference evidence="12" key="3">
    <citation type="submission" date="2025-09" db="UniProtKB">
        <authorList>
            <consortium name="Ensembl"/>
        </authorList>
    </citation>
    <scope>IDENTIFICATION</scope>
</reference>
<evidence type="ECO:0000256" key="1">
    <source>
        <dbReference type="ARBA" id="ARBA00004479"/>
    </source>
</evidence>
<sequence length="828" mass="87201">MVVACLPRGWLPVLLAVVLLSLRSPTVAPELVTSQDAALLEEVREDILCFSRSFEDLTCFWDEEEEASGMSHFYYWYSRDVPTACAVSTQRREAGGTRHVCAFPSQDVRLFTQLHVLVLDAATNQTRHQRELSVDVVGLIGPPVNISARWAGATGQVHVSWQTPLPDYPNFFLYEVRYSAVSPHSMAWDPSKQHTGDPRTPLSSSTHTPTAGGAAVSPQAGQDLVLTNTWVVLQHLRPGVRYHIQVRTKPDGTSMDGVWGPWSQAVAAETPHSSGDIGLCCSTPDLQHVRCEWSWDPAEHSSSHELFYQETPRGAGIREDMWQRCEEASVGTQGAHSCTFQPSNASAIAVLLNVTRPHGLPGLSYFQDPFWLHQAVLTEAPQLVEAAVAQGQLSLQWLPPLEQLAEQLDYQVRYTAGSSPDWKVLQVPRAARGQVLDLRPGARYRAQVRARPVGPRYRGSWSAWSEPVAVDASPDAGKGRGRGPGAGDRGRGGAWGSARPTAAAPRGRLGRAERHAAAAGDRGGAAGAALRLPRALQVRTGREWGAGGGQRGQHPVPARPCPAGPCPPRPPLPAPSTVKQRLWPPVPDLQRALGSFLHDSGKQGQVRGGEGLGLSPPGSPQPGPPQPCRPPPAGAVQAAGGGGGAALPAGGAARPRGRPDAASAGAHRRPAAAPRRGAQHGHRQPVLPARQRLGAARAALSRPLPINRDQRCTASPPPPSFAPPPSATATPSCPVPHHPPTAEPGGRPASFPRLFSPPLFPAPFRAVPPMAARRAGGVAMATGGGLGLKGPMGGGGGGRGGDLKAEGSGGARAANGRGGEGMGAVRGL</sequence>
<evidence type="ECO:0000256" key="8">
    <source>
        <dbReference type="ARBA" id="ARBA00023180"/>
    </source>
</evidence>
<protein>
    <submittedName>
        <fullName evidence="12">MPL proto-onco, thrombopoietin receptor</fullName>
    </submittedName>
</protein>
<evidence type="ECO:0000313" key="12">
    <source>
        <dbReference type="Ensembl" id="ENSAPLP00000019313.1"/>
    </source>
</evidence>
<feature type="signal peptide" evidence="10">
    <location>
        <begin position="1"/>
        <end position="28"/>
    </location>
</feature>
<evidence type="ECO:0000313" key="13">
    <source>
        <dbReference type="Proteomes" id="UP000016666"/>
    </source>
</evidence>
<keyword evidence="6" id="KW-0472">Membrane</keyword>
<evidence type="ECO:0000256" key="4">
    <source>
        <dbReference type="ARBA" id="ARBA00022729"/>
    </source>
</evidence>
<dbReference type="InterPro" id="IPR003961">
    <property type="entry name" value="FN3_dom"/>
</dbReference>
<dbReference type="GeneTree" id="ENSGT00940000161225"/>
<keyword evidence="8" id="KW-0325">Glycoprotein</keyword>
<dbReference type="Gene3D" id="2.60.40.10">
    <property type="entry name" value="Immunoglobulins"/>
    <property type="match status" value="4"/>
</dbReference>
<name>A0A493T0S0_ANAPP</name>
<evidence type="ECO:0000256" key="6">
    <source>
        <dbReference type="ARBA" id="ARBA00023136"/>
    </source>
</evidence>
<reference evidence="12 13" key="1">
    <citation type="submission" date="2017-10" db="EMBL/GenBank/DDBJ databases">
        <title>A new Pekin duck reference genome.</title>
        <authorList>
            <person name="Hou Z.-C."/>
            <person name="Zhou Z.-K."/>
            <person name="Zhu F."/>
            <person name="Hou S.-S."/>
        </authorList>
    </citation>
    <scope>NUCLEOTIDE SEQUENCE [LARGE SCALE GENOMIC DNA]</scope>
</reference>
<keyword evidence="5" id="KW-1133">Transmembrane helix</keyword>
<evidence type="ECO:0000256" key="5">
    <source>
        <dbReference type="ARBA" id="ARBA00022989"/>
    </source>
</evidence>
<feature type="region of interest" description="Disordered" evidence="9">
    <location>
        <begin position="187"/>
        <end position="218"/>
    </location>
</feature>
<feature type="compositionally biased region" description="Pro residues" evidence="9">
    <location>
        <begin position="617"/>
        <end position="633"/>
    </location>
</feature>
<feature type="compositionally biased region" description="Pro residues" evidence="9">
    <location>
        <begin position="715"/>
        <end position="726"/>
    </location>
</feature>
<dbReference type="PANTHER" id="PTHR23037:SF31">
    <property type="entry name" value="THROMBOPOIETIN RECEPTOR"/>
    <property type="match status" value="1"/>
</dbReference>
<keyword evidence="13" id="KW-1185">Reference proteome</keyword>
<feature type="region of interest" description="Disordered" evidence="9">
    <location>
        <begin position="470"/>
        <end position="527"/>
    </location>
</feature>
<comment type="similarity">
    <text evidence="2">Belongs to the type I cytokine receptor family. Type 1 subfamily.</text>
</comment>
<evidence type="ECO:0000256" key="9">
    <source>
        <dbReference type="SAM" id="MobiDB-lite"/>
    </source>
</evidence>
<feature type="chain" id="PRO_5019761409" evidence="10">
    <location>
        <begin position="29"/>
        <end position="828"/>
    </location>
</feature>